<accession>A0A6P2C5R2</accession>
<dbReference type="InterPro" id="IPR023296">
    <property type="entry name" value="Glyco_hydro_beta-prop_sf"/>
</dbReference>
<proteinExistence type="predicted"/>
<reference evidence="1 2" key="1">
    <citation type="submission" date="2018-11" db="EMBL/GenBank/DDBJ databases">
        <title>Trebonia kvetii gen.nov., sp.nov., a novel acidophilic actinobacterium, and proposal of the new actinobacterial family Treboniaceae fam. nov.</title>
        <authorList>
            <person name="Rapoport D."/>
            <person name="Sagova-Mareckova M."/>
            <person name="Sedlacek I."/>
            <person name="Provaznik J."/>
            <person name="Kralova S."/>
            <person name="Pavlinic D."/>
            <person name="Benes V."/>
            <person name="Kopecky J."/>
        </authorList>
    </citation>
    <scope>NUCLEOTIDE SEQUENCE [LARGE SCALE GENOMIC DNA]</scope>
    <source>
        <strain evidence="1 2">15Tr583</strain>
    </source>
</reference>
<dbReference type="InterPro" id="IPR050727">
    <property type="entry name" value="GH43_arabinanases"/>
</dbReference>
<gene>
    <name evidence="1" type="ORF">EAS64_12505</name>
</gene>
<sequence length="284" mass="30812">MSYFTAQDEALHMAVSRDGHHFTPVNGGAPLLRSSVGTGALRDPFIGFGPDGMFHLLATDGWASPAILHAVSADLSTWSSPELMPVMTAVPGAHNAWAPEFFYVPDRQCYQLIWSSAVDPGDTDGDRDWQNTGQDHRIWGCVTTDFRSYSPAGLFFDPGFSVIDATVVHDGGRFVMAFKDERGVNELTTGHKHIKITAFTSLGGPFEPTNGPVSPAPVEGPALFRRDGEWVLIFDHFLEGRYGAVSSRDGLSWAPAGVVVPQGARHASVLTLPPSSPLRFQFEE</sequence>
<evidence type="ECO:0000313" key="2">
    <source>
        <dbReference type="Proteomes" id="UP000460272"/>
    </source>
</evidence>
<dbReference type="AlphaFoldDB" id="A0A6P2C5R2"/>
<dbReference type="SUPFAM" id="SSF75005">
    <property type="entry name" value="Arabinanase/levansucrase/invertase"/>
    <property type="match status" value="1"/>
</dbReference>
<dbReference type="CDD" id="cd08983">
    <property type="entry name" value="GH43_Bt3655-like"/>
    <property type="match status" value="1"/>
</dbReference>
<dbReference type="Proteomes" id="UP000460272">
    <property type="component" value="Unassembled WGS sequence"/>
</dbReference>
<name>A0A6P2C5R2_9ACTN</name>
<keyword evidence="2" id="KW-1185">Reference proteome</keyword>
<dbReference type="PANTHER" id="PTHR43301:SF3">
    <property type="entry name" value="ARABINAN ENDO-1,5-ALPHA-L-ARABINOSIDASE A-RELATED"/>
    <property type="match status" value="1"/>
</dbReference>
<comment type="caution">
    <text evidence="1">The sequence shown here is derived from an EMBL/GenBank/DDBJ whole genome shotgun (WGS) entry which is preliminary data.</text>
</comment>
<organism evidence="1 2">
    <name type="scientific">Trebonia kvetii</name>
    <dbReference type="NCBI Taxonomy" id="2480626"/>
    <lineage>
        <taxon>Bacteria</taxon>
        <taxon>Bacillati</taxon>
        <taxon>Actinomycetota</taxon>
        <taxon>Actinomycetes</taxon>
        <taxon>Streptosporangiales</taxon>
        <taxon>Treboniaceae</taxon>
        <taxon>Trebonia</taxon>
    </lineage>
</organism>
<protein>
    <submittedName>
        <fullName evidence="1">Uncharacterized protein</fullName>
    </submittedName>
</protein>
<evidence type="ECO:0000313" key="1">
    <source>
        <dbReference type="EMBL" id="TVZ05845.1"/>
    </source>
</evidence>
<dbReference type="OrthoDB" id="9758923at2"/>
<dbReference type="Gene3D" id="2.115.10.20">
    <property type="entry name" value="Glycosyl hydrolase domain, family 43"/>
    <property type="match status" value="1"/>
</dbReference>
<dbReference type="PANTHER" id="PTHR43301">
    <property type="entry name" value="ARABINAN ENDO-1,5-ALPHA-L-ARABINOSIDASE"/>
    <property type="match status" value="1"/>
</dbReference>
<dbReference type="EMBL" id="RPFW01000002">
    <property type="protein sequence ID" value="TVZ05845.1"/>
    <property type="molecule type" value="Genomic_DNA"/>
</dbReference>